<dbReference type="Proteomes" id="UP000280960">
    <property type="component" value="Chromosome"/>
</dbReference>
<proteinExistence type="predicted"/>
<keyword evidence="3" id="KW-1185">Reference proteome</keyword>
<dbReference type="AlphaFoldDB" id="A0A3G2R3V7"/>
<evidence type="ECO:0000313" key="3">
    <source>
        <dbReference type="Proteomes" id="UP000280960"/>
    </source>
</evidence>
<feature type="domain" description="Peptidase M28" evidence="1">
    <location>
        <begin position="194"/>
        <end position="267"/>
    </location>
</feature>
<dbReference type="Pfam" id="PF04389">
    <property type="entry name" value="Peptidase_M28"/>
    <property type="match status" value="1"/>
</dbReference>
<gene>
    <name evidence="2" type="ORF">D2962_05575</name>
</gene>
<reference evidence="2 3" key="1">
    <citation type="submission" date="2018-10" db="EMBL/GenBank/DDBJ databases">
        <authorList>
            <person name="Zhang X."/>
        </authorList>
    </citation>
    <scope>NUCLEOTIDE SEQUENCE [LARGE SCALE GENOMIC DNA]</scope>
    <source>
        <strain evidence="2 3">SK-G1</strain>
    </source>
</reference>
<dbReference type="KEGG" id="bacg:D2962_05575"/>
<dbReference type="Gene3D" id="3.40.630.10">
    <property type="entry name" value="Zn peptidases"/>
    <property type="match status" value="1"/>
</dbReference>
<name>A0A3G2R3V7_9FIRM</name>
<evidence type="ECO:0000313" key="2">
    <source>
        <dbReference type="EMBL" id="AYO30153.1"/>
    </source>
</evidence>
<organism evidence="2 3">
    <name type="scientific">Biomaibacter acetigenes</name>
    <dbReference type="NCBI Taxonomy" id="2316383"/>
    <lineage>
        <taxon>Bacteria</taxon>
        <taxon>Bacillati</taxon>
        <taxon>Bacillota</taxon>
        <taxon>Clostridia</taxon>
        <taxon>Thermosediminibacterales</taxon>
        <taxon>Tepidanaerobacteraceae</taxon>
        <taxon>Biomaibacter</taxon>
    </lineage>
</organism>
<accession>A0A3G2R3V7</accession>
<evidence type="ECO:0000259" key="1">
    <source>
        <dbReference type="Pfam" id="PF04389"/>
    </source>
</evidence>
<sequence length="437" mass="47657">MNIPYHQGFQSVSSWLFLQRSEFPQTSGYHPYTMHRVQKQTKTCGQDQHKPYAGLPSLHWLQKAGLDVQSEHIEIPPVRSLGPGSKLEVSGTSLDFSYLALDLSTAKAGDKYILNDDHAVILTGEKTENAKTSGHIVLVEAASSEEFRKSLKNVLKDDPLAVVGVNPGTLPEEIGPVGLSLDVMEIIPGFHSENIWVDIPGTSPEKQDILIAANHGSIGPGAGDNASGAAAAALLARTLKQNPLPVPVRILWAAGGDAQYNGGLALYLDKHTLPKAAVALSRLGSNNPLVFGYREDITYGRPRDINPTGEDLTPEDLIPFVRQQPQHHSGLWDLGYPSVRRRVLAEDQDMLTTPDEWMAAAEKIGKEMNMDFKPAFPLGLGGRLLDAGIPTAPLWRPSPFANTKKDTVDRIIPQTMGKDILFMERILREIAGKGELP</sequence>
<dbReference type="SUPFAM" id="SSF53187">
    <property type="entry name" value="Zn-dependent exopeptidases"/>
    <property type="match status" value="1"/>
</dbReference>
<dbReference type="InterPro" id="IPR007484">
    <property type="entry name" value="Peptidase_M28"/>
</dbReference>
<dbReference type="EMBL" id="CP033169">
    <property type="protein sequence ID" value="AYO30153.1"/>
    <property type="molecule type" value="Genomic_DNA"/>
</dbReference>
<protein>
    <submittedName>
        <fullName evidence="2">M28 family peptidase</fullName>
    </submittedName>
</protein>